<feature type="region of interest" description="Disordered" evidence="1">
    <location>
        <begin position="1"/>
        <end position="63"/>
    </location>
</feature>
<evidence type="ECO:0000256" key="1">
    <source>
        <dbReference type="SAM" id="MobiDB-lite"/>
    </source>
</evidence>
<feature type="compositionally biased region" description="Low complexity" evidence="1">
    <location>
        <begin position="16"/>
        <end position="26"/>
    </location>
</feature>
<evidence type="ECO:0000313" key="2">
    <source>
        <dbReference type="EMBL" id="KFG59585.1"/>
    </source>
</evidence>
<dbReference type="VEuPathDB" id="ToxoDB:TGRUB_294960"/>
<dbReference type="PANTHER" id="PTHR21581:SF6">
    <property type="entry name" value="TRAFFICKING PROTEIN PARTICLE COMPLEX SUBUNIT 12"/>
    <property type="match status" value="1"/>
</dbReference>
<reference evidence="2 3" key="1">
    <citation type="submission" date="2014-05" db="EMBL/GenBank/DDBJ databases">
        <authorList>
            <person name="Sibley D."/>
            <person name="Venepally P."/>
            <person name="Karamycheva S."/>
            <person name="Hadjithomas M."/>
            <person name="Khan A."/>
            <person name="Brunk B."/>
            <person name="Roos D."/>
            <person name="Caler E."/>
            <person name="Lorenzi H."/>
        </authorList>
    </citation>
    <scope>NUCLEOTIDE SEQUENCE [LARGE SCALE GENOMIC DNA]</scope>
    <source>
        <strain evidence="2 3">RUB</strain>
    </source>
</reference>
<dbReference type="PANTHER" id="PTHR21581">
    <property type="entry name" value="D-ALANYL-D-ALANINE CARBOXYPEPTIDASE"/>
    <property type="match status" value="1"/>
</dbReference>
<dbReference type="OrthoDB" id="428342at2759"/>
<feature type="region of interest" description="Disordered" evidence="1">
    <location>
        <begin position="230"/>
        <end position="269"/>
    </location>
</feature>
<comment type="caution">
    <text evidence="2">The sequence shown here is derived from an EMBL/GenBank/DDBJ whole genome shotgun (WGS) entry which is preliminary data.</text>
</comment>
<name>A0A086LSG7_TOXGO</name>
<protein>
    <submittedName>
        <fullName evidence="2">Uncharacterized protein</fullName>
    </submittedName>
</protein>
<accession>A0A086LSG7</accession>
<organism evidence="2 3">
    <name type="scientific">Toxoplasma gondii RUB</name>
    <dbReference type="NCBI Taxonomy" id="935652"/>
    <lineage>
        <taxon>Eukaryota</taxon>
        <taxon>Sar</taxon>
        <taxon>Alveolata</taxon>
        <taxon>Apicomplexa</taxon>
        <taxon>Conoidasida</taxon>
        <taxon>Coccidia</taxon>
        <taxon>Eucoccidiorida</taxon>
        <taxon>Eimeriorina</taxon>
        <taxon>Sarcocystidae</taxon>
        <taxon>Toxoplasma</taxon>
    </lineage>
</organism>
<evidence type="ECO:0000313" key="3">
    <source>
        <dbReference type="Proteomes" id="UP000028834"/>
    </source>
</evidence>
<dbReference type="EMBL" id="AFYV02002165">
    <property type="protein sequence ID" value="KFG59585.1"/>
    <property type="molecule type" value="Genomic_DNA"/>
</dbReference>
<proteinExistence type="predicted"/>
<sequence length="522" mass="56337">MRSPAGFQQPPPPYPASSGPLGAPSLEAPAGGVGSPLNVPHGEQRALLSSPGEKATEGEVRPDDEMKAQVAALLLKRQFRSVLRHVTGALQPELPPDRLLQWLSVKVYALLSLKDAAGIEAELQALPHPLSSSFWTYERHRHIYPVSDETTGSLIPFCLHLFLAAAPSICTPSAPSGLDAIYALLRFCRNQLGKFCEAARCSCAVGPPASPARNALLRLLVPSVSASSSFSSSPFEDAPARATHSPSSSGKQECAGNISGASSREGKEARDARSDALHALWLERLTIVAFLAAEILVARGHPQEALQLLQEEILPRRQQRQHIPTLSLMGRISLRMSCLDLAEEFFGYVECLSERESVVTRTNNGLLALLSRDATAARREFEAGQALARAGEEERRQFLLGVSAFETSREEVHEAEQARQAAALPGWATKRLAAVTFPSALASTAANLAVANLYDKKLYEATVALECAMERHPEESLFVGGVRNLLTLYEFSLNKQTCLPYLSNLILTAAAEDQELAALVAP</sequence>
<gene>
    <name evidence="2" type="ORF">TGRUB_294960</name>
</gene>
<dbReference type="Proteomes" id="UP000028834">
    <property type="component" value="Unassembled WGS sequence"/>
</dbReference>
<feature type="compositionally biased region" description="Basic and acidic residues" evidence="1">
    <location>
        <begin position="54"/>
        <end position="63"/>
    </location>
</feature>
<dbReference type="AlphaFoldDB" id="A0A086LSG7"/>